<evidence type="ECO:0000313" key="2">
    <source>
        <dbReference type="Proteomes" id="UP000277094"/>
    </source>
</evidence>
<protein>
    <submittedName>
        <fullName evidence="1">DUF2064 domain-containing protein</fullName>
    </submittedName>
</protein>
<reference evidence="1 2" key="1">
    <citation type="submission" date="2018-11" db="EMBL/GenBank/DDBJ databases">
        <authorList>
            <person name="Li F."/>
        </authorList>
    </citation>
    <scope>NUCLEOTIDE SEQUENCE [LARGE SCALE GENOMIC DNA]</scope>
    <source>
        <strain evidence="1 2">KIS18-7</strain>
    </source>
</reference>
<organism evidence="1 2">
    <name type="scientific">Nocardioides marmorisolisilvae</name>
    <dbReference type="NCBI Taxonomy" id="1542737"/>
    <lineage>
        <taxon>Bacteria</taxon>
        <taxon>Bacillati</taxon>
        <taxon>Actinomycetota</taxon>
        <taxon>Actinomycetes</taxon>
        <taxon>Propionibacteriales</taxon>
        <taxon>Nocardioidaceae</taxon>
        <taxon>Nocardioides</taxon>
    </lineage>
</organism>
<dbReference type="Proteomes" id="UP000277094">
    <property type="component" value="Unassembled WGS sequence"/>
</dbReference>
<gene>
    <name evidence="1" type="ORF">EFL95_08110</name>
</gene>
<dbReference type="SUPFAM" id="SSF53448">
    <property type="entry name" value="Nucleotide-diphospho-sugar transferases"/>
    <property type="match status" value="1"/>
</dbReference>
<sequence>MTGRALVMAKSPVPGRVKTRLAADVGHELAAELAARALLDTLAACSEAFSECHLALDGDLADAASWPALREATAGWQVFPQCSGVLGDRLAHAHARVAQAGPGPVVQVGMDTPQLTAGDLVAVAERSRPGTAVLGPAEDGGWWVLGLADPDAARSLVDVPMSTAVTGALTAQALRAAGLLVDPAPRLRDVDTLADAVAVAAEAPWTQFAACWRRHRSVVA</sequence>
<comment type="caution">
    <text evidence="1">The sequence shown here is derived from an EMBL/GenBank/DDBJ whole genome shotgun (WGS) entry which is preliminary data.</text>
</comment>
<evidence type="ECO:0000313" key="1">
    <source>
        <dbReference type="EMBL" id="RNL79000.1"/>
    </source>
</evidence>
<dbReference type="InterPro" id="IPR029044">
    <property type="entry name" value="Nucleotide-diphossugar_trans"/>
</dbReference>
<dbReference type="Gene3D" id="3.90.550.10">
    <property type="entry name" value="Spore Coat Polysaccharide Biosynthesis Protein SpsA, Chain A"/>
    <property type="match status" value="1"/>
</dbReference>
<proteinExistence type="predicted"/>
<dbReference type="AlphaFoldDB" id="A0A3N0DTQ8"/>
<dbReference type="RefSeq" id="WP_123233502.1">
    <property type="nucleotide sequence ID" value="NZ_RJSG01000002.1"/>
</dbReference>
<dbReference type="InterPro" id="IPR018641">
    <property type="entry name" value="Trfase_1_rSAM/seldom-assoc"/>
</dbReference>
<dbReference type="OrthoDB" id="9798250at2"/>
<dbReference type="Pfam" id="PF09837">
    <property type="entry name" value="DUF2064"/>
    <property type="match status" value="1"/>
</dbReference>
<keyword evidence="2" id="KW-1185">Reference proteome</keyword>
<dbReference type="PANTHER" id="PTHR36529">
    <property type="entry name" value="SLL1095 PROTEIN"/>
    <property type="match status" value="1"/>
</dbReference>
<accession>A0A3N0DTQ8</accession>
<dbReference type="EMBL" id="RJSG01000002">
    <property type="protein sequence ID" value="RNL79000.1"/>
    <property type="molecule type" value="Genomic_DNA"/>
</dbReference>
<dbReference type="PANTHER" id="PTHR36529:SF1">
    <property type="entry name" value="GLYCOSYLTRANSFERASE"/>
    <property type="match status" value="1"/>
</dbReference>
<name>A0A3N0DTQ8_9ACTN</name>